<reference key="1">
    <citation type="submission" date="2010-11" db="EMBL/GenBank/DDBJ databases">
        <title>The complete genome of Paludibacter propionicigenes DSM 17365.</title>
        <authorList>
            <consortium name="US DOE Joint Genome Institute (JGI-PGF)"/>
            <person name="Lucas S."/>
            <person name="Copeland A."/>
            <person name="Lapidus A."/>
            <person name="Bruce D."/>
            <person name="Goodwin L."/>
            <person name="Pitluck S."/>
            <person name="Kyrpides N."/>
            <person name="Mavromatis K."/>
            <person name="Ivanova N."/>
            <person name="Munk A.C."/>
            <person name="Brettin T."/>
            <person name="Detter J.C."/>
            <person name="Han C."/>
            <person name="Tapia R."/>
            <person name="Land M."/>
            <person name="Hauser L."/>
            <person name="Markowitz V."/>
            <person name="Cheng J.-F."/>
            <person name="Hugenholtz P."/>
            <person name="Woyke T."/>
            <person name="Wu D."/>
            <person name="Gronow S."/>
            <person name="Wellnitz S."/>
            <person name="Brambilla E."/>
            <person name="Klenk H.-P."/>
            <person name="Eisen J.A."/>
        </authorList>
    </citation>
    <scope>NUCLEOTIDE SEQUENCE</scope>
    <source>
        <strain>WB4</strain>
    </source>
</reference>
<evidence type="ECO:0000313" key="11">
    <source>
        <dbReference type="EMBL" id="ADQ80223.1"/>
    </source>
</evidence>
<feature type="signal peptide" evidence="8">
    <location>
        <begin position="1"/>
        <end position="22"/>
    </location>
</feature>
<comment type="cofactor">
    <cofactor evidence="1">
        <name>Zn(2+)</name>
        <dbReference type="ChEBI" id="CHEBI:29105"/>
    </cofactor>
</comment>
<dbReference type="InterPro" id="IPR018497">
    <property type="entry name" value="Peptidase_M13_C"/>
</dbReference>
<evidence type="ECO:0000256" key="2">
    <source>
        <dbReference type="ARBA" id="ARBA00007357"/>
    </source>
</evidence>
<keyword evidence="5 11" id="KW-0378">Hydrolase</keyword>
<protein>
    <submittedName>
        <fullName evidence="11">Endothelin-converting enzyme</fullName>
        <ecNumber evidence="11">3.4.24.71</ecNumber>
    </submittedName>
</protein>
<evidence type="ECO:0000259" key="9">
    <source>
        <dbReference type="Pfam" id="PF01431"/>
    </source>
</evidence>
<dbReference type="Pfam" id="PF01431">
    <property type="entry name" value="Peptidase_M13"/>
    <property type="match status" value="1"/>
</dbReference>
<proteinExistence type="inferred from homology"/>
<evidence type="ECO:0000259" key="10">
    <source>
        <dbReference type="Pfam" id="PF05649"/>
    </source>
</evidence>
<feature type="chain" id="PRO_5003189488" evidence="8">
    <location>
        <begin position="23"/>
        <end position="676"/>
    </location>
</feature>
<dbReference type="eggNOG" id="COG3590">
    <property type="taxonomic scope" value="Bacteria"/>
</dbReference>
<gene>
    <name evidence="11" type="ordered locus">Palpr_2087</name>
</gene>
<evidence type="ECO:0000256" key="7">
    <source>
        <dbReference type="ARBA" id="ARBA00023049"/>
    </source>
</evidence>
<dbReference type="EMBL" id="CP002345">
    <property type="protein sequence ID" value="ADQ80223.1"/>
    <property type="molecule type" value="Genomic_DNA"/>
</dbReference>
<dbReference type="InterPro" id="IPR008753">
    <property type="entry name" value="Peptidase_M13_N"/>
</dbReference>
<keyword evidence="7" id="KW-0482">Metalloprotease</keyword>
<dbReference type="KEGG" id="ppn:Palpr_2087"/>
<sequence>MKKILLSTFALMLMMTAGYAQKKTPLSPGIKLENLDPSVSPHVDFYQYACGGWMKNHPLTGEYSRFGSFDMLAENNRKQLRGLIEGLAAKPAAKGTVAQKIGDIYSLAMDSTKLNADGYKPIKNELQRIAQIKTVADILKLAPELVLSGLDPYFSIYVGADPMNSSLNLVQTYQSGISLGQRDYYLENDANTKDIRDKYKAHIVKMFELVGFTSSDAQKNMEDVLRIETRLATAAYDKVKLRDPHANYNKMTVADLQKLVPEIDWAAYLNSLGLKNIKDISVSQKESLTEVGKVLTTEPISAHIAYLQWKLIDDAASYMSDNIYAQNFDFYGKTLSGKKEQSPRWKRAVSTVDGILGEAVGQMYVKKYFPAAAKERMLKLVHNLQVTLGERINALPWMGDSTKVKANEKLKAFYVKIGYPDKWRDYTALDINKDSYYANIQRANKFEHTYRFAKADKPVDKTEWQMTPQTVNAYYDPSTNEICFPAGILQYPFFDMKADDAFNYGAIGVVIGHEMTHGFDDQGRQFDKEGNLKDWWTAEDGKKFELRAKVMSDFFDSIYVAPGVHGNGKFTLGENIADHGGLQISYQAFKKATALSPLKKEKGFTPEQRFFLAYSNVWAGNVRPEEILKRTKSDPHSLGKWRVNGALPQISAWYSAFGIKAGDPMFVPVEKRVSIW</sequence>
<dbReference type="MEROPS" id="M13.009"/>
<evidence type="ECO:0000256" key="5">
    <source>
        <dbReference type="ARBA" id="ARBA00022801"/>
    </source>
</evidence>
<keyword evidence="6" id="KW-0862">Zinc</keyword>
<dbReference type="PRINTS" id="PR00786">
    <property type="entry name" value="NEPRILYSIN"/>
</dbReference>
<keyword evidence="3" id="KW-0645">Protease</keyword>
<keyword evidence="12" id="KW-1185">Reference proteome</keyword>
<reference evidence="11 12" key="2">
    <citation type="journal article" date="2011" name="Stand. Genomic Sci.">
        <title>Complete genome sequence of Paludibacter propionicigenes type strain (WB4).</title>
        <authorList>
            <person name="Gronow S."/>
            <person name="Munk C."/>
            <person name="Lapidus A."/>
            <person name="Nolan M."/>
            <person name="Lucas S."/>
            <person name="Hammon N."/>
            <person name="Deshpande S."/>
            <person name="Cheng J.F."/>
            <person name="Tapia R."/>
            <person name="Han C."/>
            <person name="Goodwin L."/>
            <person name="Pitluck S."/>
            <person name="Liolios K."/>
            <person name="Ivanova N."/>
            <person name="Mavromatis K."/>
            <person name="Mikhailova N."/>
            <person name="Pati A."/>
            <person name="Chen A."/>
            <person name="Palaniappan K."/>
            <person name="Land M."/>
            <person name="Hauser L."/>
            <person name="Chang Y.J."/>
            <person name="Jeffries C.D."/>
            <person name="Brambilla E."/>
            <person name="Rohde M."/>
            <person name="Goker M."/>
            <person name="Detter J.C."/>
            <person name="Woyke T."/>
            <person name="Bristow J."/>
            <person name="Eisen J.A."/>
            <person name="Markowitz V."/>
            <person name="Hugenholtz P."/>
            <person name="Kyrpides N.C."/>
            <person name="Klenk H.P."/>
        </authorList>
    </citation>
    <scope>NUCLEOTIDE SEQUENCE [LARGE SCALE GENOMIC DNA]</scope>
    <source>
        <strain evidence="12">DSM 17365 / JCM 13257 / WB4</strain>
    </source>
</reference>
<dbReference type="PANTHER" id="PTHR11733:SF167">
    <property type="entry name" value="FI17812P1-RELATED"/>
    <property type="match status" value="1"/>
</dbReference>
<dbReference type="OrthoDB" id="9775677at2"/>
<feature type="domain" description="Peptidase M13 N-terminal" evidence="10">
    <location>
        <begin position="41"/>
        <end position="420"/>
    </location>
</feature>
<keyword evidence="8" id="KW-0732">Signal</keyword>
<dbReference type="EC" id="3.4.24.71" evidence="11"/>
<dbReference type="InterPro" id="IPR000718">
    <property type="entry name" value="Peptidase_M13"/>
</dbReference>
<comment type="similarity">
    <text evidence="2">Belongs to the peptidase M13 family.</text>
</comment>
<dbReference type="STRING" id="694427.Palpr_2087"/>
<dbReference type="Pfam" id="PF05649">
    <property type="entry name" value="Peptidase_M13_N"/>
    <property type="match status" value="1"/>
</dbReference>
<feature type="domain" description="Peptidase M13 C-terminal" evidence="9">
    <location>
        <begin position="472"/>
        <end position="672"/>
    </location>
</feature>
<accession>E4T679</accession>
<organism evidence="11 12">
    <name type="scientific">Paludibacter propionicigenes (strain DSM 17365 / JCM 13257 / WB4)</name>
    <dbReference type="NCBI Taxonomy" id="694427"/>
    <lineage>
        <taxon>Bacteria</taxon>
        <taxon>Pseudomonadati</taxon>
        <taxon>Bacteroidota</taxon>
        <taxon>Bacteroidia</taxon>
        <taxon>Bacteroidales</taxon>
        <taxon>Paludibacteraceae</taxon>
        <taxon>Paludibacter</taxon>
    </lineage>
</organism>
<name>E4T679_PALPW</name>
<dbReference type="InterPro" id="IPR042089">
    <property type="entry name" value="Peptidase_M13_dom_2"/>
</dbReference>
<evidence type="ECO:0000256" key="8">
    <source>
        <dbReference type="SAM" id="SignalP"/>
    </source>
</evidence>
<dbReference type="CDD" id="cd08662">
    <property type="entry name" value="M13"/>
    <property type="match status" value="1"/>
</dbReference>
<dbReference type="GO" id="GO:0046872">
    <property type="term" value="F:metal ion binding"/>
    <property type="evidence" value="ECO:0007669"/>
    <property type="project" value="UniProtKB-KW"/>
</dbReference>
<evidence type="ECO:0000313" key="12">
    <source>
        <dbReference type="Proteomes" id="UP000008718"/>
    </source>
</evidence>
<dbReference type="Proteomes" id="UP000008718">
    <property type="component" value="Chromosome"/>
</dbReference>
<evidence type="ECO:0000256" key="6">
    <source>
        <dbReference type="ARBA" id="ARBA00022833"/>
    </source>
</evidence>
<dbReference type="SUPFAM" id="SSF55486">
    <property type="entry name" value="Metalloproteases ('zincins'), catalytic domain"/>
    <property type="match status" value="1"/>
</dbReference>
<dbReference type="Gene3D" id="1.10.1380.10">
    <property type="entry name" value="Neutral endopeptidase , domain2"/>
    <property type="match status" value="1"/>
</dbReference>
<dbReference type="GO" id="GO:0004222">
    <property type="term" value="F:metalloendopeptidase activity"/>
    <property type="evidence" value="ECO:0007669"/>
    <property type="project" value="UniProtKB-EC"/>
</dbReference>
<dbReference type="PROSITE" id="PS51885">
    <property type="entry name" value="NEPRILYSIN"/>
    <property type="match status" value="1"/>
</dbReference>
<dbReference type="InterPro" id="IPR024079">
    <property type="entry name" value="MetalloPept_cat_dom_sf"/>
</dbReference>
<dbReference type="Gene3D" id="3.40.390.10">
    <property type="entry name" value="Collagenase (Catalytic Domain)"/>
    <property type="match status" value="1"/>
</dbReference>
<dbReference type="GO" id="GO:0005886">
    <property type="term" value="C:plasma membrane"/>
    <property type="evidence" value="ECO:0007669"/>
    <property type="project" value="TreeGrafter"/>
</dbReference>
<evidence type="ECO:0000256" key="1">
    <source>
        <dbReference type="ARBA" id="ARBA00001947"/>
    </source>
</evidence>
<keyword evidence="4" id="KW-0479">Metal-binding</keyword>
<evidence type="ECO:0000256" key="3">
    <source>
        <dbReference type="ARBA" id="ARBA00022670"/>
    </source>
</evidence>
<dbReference type="RefSeq" id="WP_013445592.1">
    <property type="nucleotide sequence ID" value="NC_014734.1"/>
</dbReference>
<dbReference type="PANTHER" id="PTHR11733">
    <property type="entry name" value="ZINC METALLOPROTEASE FAMILY M13 NEPRILYSIN-RELATED"/>
    <property type="match status" value="1"/>
</dbReference>
<evidence type="ECO:0000256" key="4">
    <source>
        <dbReference type="ARBA" id="ARBA00022723"/>
    </source>
</evidence>
<dbReference type="AlphaFoldDB" id="E4T679"/>
<dbReference type="HOGENOM" id="CLU_006187_7_2_10"/>
<dbReference type="GO" id="GO:0016485">
    <property type="term" value="P:protein processing"/>
    <property type="evidence" value="ECO:0007669"/>
    <property type="project" value="TreeGrafter"/>
</dbReference>